<feature type="domain" description="Ketoreductase" evidence="4">
    <location>
        <begin position="7"/>
        <end position="190"/>
    </location>
</feature>
<evidence type="ECO:0000313" key="5">
    <source>
        <dbReference type="EMBL" id="MCT2398190.1"/>
    </source>
</evidence>
<dbReference type="CDD" id="cd05233">
    <property type="entry name" value="SDR_c"/>
    <property type="match status" value="1"/>
</dbReference>
<organism evidence="5 6">
    <name type="scientific">Novosphingobium mangrovi</name>
    <name type="common">ex Huang et al. 2023</name>
    <dbReference type="NCBI Taxonomy" id="2976432"/>
    <lineage>
        <taxon>Bacteria</taxon>
        <taxon>Pseudomonadati</taxon>
        <taxon>Pseudomonadota</taxon>
        <taxon>Alphaproteobacteria</taxon>
        <taxon>Sphingomonadales</taxon>
        <taxon>Sphingomonadaceae</taxon>
        <taxon>Novosphingobium</taxon>
    </lineage>
</organism>
<gene>
    <name evidence="5" type="ORF">NZK81_01375</name>
</gene>
<dbReference type="InterPro" id="IPR036291">
    <property type="entry name" value="NAD(P)-bd_dom_sf"/>
</dbReference>
<dbReference type="PANTHER" id="PTHR44196:SF1">
    <property type="entry name" value="DEHYDROGENASE_REDUCTASE SDR FAMILY MEMBER 7B"/>
    <property type="match status" value="1"/>
</dbReference>
<comment type="similarity">
    <text evidence="1 3">Belongs to the short-chain dehydrogenases/reductases (SDR) family.</text>
</comment>
<dbReference type="RefSeq" id="WP_260043282.1">
    <property type="nucleotide sequence ID" value="NZ_JANZXA010000001.1"/>
</dbReference>
<dbReference type="InterPro" id="IPR057326">
    <property type="entry name" value="KR_dom"/>
</dbReference>
<reference evidence="5" key="1">
    <citation type="submission" date="2022-09" db="EMBL/GenBank/DDBJ databases">
        <title>Novosphingobium sp. Nov., a polycyclic aromatic hydrocarbon-degrading bacterium isolated form mangrove sediments in HongKong.</title>
        <authorList>
            <person name="Hu Z."/>
        </authorList>
    </citation>
    <scope>NUCLEOTIDE SEQUENCE</scope>
    <source>
        <strain evidence="5">HK4-1</strain>
    </source>
</reference>
<dbReference type="PRINTS" id="PR00081">
    <property type="entry name" value="GDHRDH"/>
</dbReference>
<dbReference type="PRINTS" id="PR00080">
    <property type="entry name" value="SDRFAMILY"/>
</dbReference>
<dbReference type="Proteomes" id="UP001165583">
    <property type="component" value="Unassembled WGS sequence"/>
</dbReference>
<evidence type="ECO:0000259" key="4">
    <source>
        <dbReference type="SMART" id="SM00822"/>
    </source>
</evidence>
<name>A0ABT2I067_9SPHN</name>
<dbReference type="EMBL" id="JANZXA010000001">
    <property type="protein sequence ID" value="MCT2398190.1"/>
    <property type="molecule type" value="Genomic_DNA"/>
</dbReference>
<keyword evidence="6" id="KW-1185">Reference proteome</keyword>
<accession>A0ABT2I067</accession>
<keyword evidence="2" id="KW-0560">Oxidoreductase</keyword>
<dbReference type="SUPFAM" id="SSF51735">
    <property type="entry name" value="NAD(P)-binding Rossmann-fold domains"/>
    <property type="match status" value="1"/>
</dbReference>
<evidence type="ECO:0000313" key="6">
    <source>
        <dbReference type="Proteomes" id="UP001165583"/>
    </source>
</evidence>
<evidence type="ECO:0000256" key="1">
    <source>
        <dbReference type="ARBA" id="ARBA00006484"/>
    </source>
</evidence>
<proteinExistence type="inferred from homology"/>
<dbReference type="Pfam" id="PF00106">
    <property type="entry name" value="adh_short"/>
    <property type="match status" value="1"/>
</dbReference>
<dbReference type="InterPro" id="IPR002347">
    <property type="entry name" value="SDR_fam"/>
</dbReference>
<dbReference type="SMART" id="SM00822">
    <property type="entry name" value="PKS_KR"/>
    <property type="match status" value="1"/>
</dbReference>
<sequence length="262" mass="27577">MELSQARHAFVTGGASGLGLGIVDAMARRGLNVTIADINADALAQVAKERGDKVRGVVLDTRDRAGWQRAKEEAEAVFGPVDVLVNNAGIAPNGREFADMDPESFDRILAINLVGIANGVFTFAAAMRERGRGHIVNTSSQAGLTASVPGVGAYAVAKFGVTALSEGLRQEMAPHGVGVSVLCPGYVSTNLAENTLKVGGEIRQYAGRMPESDITPRDVGEMVAAAIENDEAVVVTHKHVWQSMEPRLAAIRAACDLRDSMA</sequence>
<comment type="caution">
    <text evidence="5">The sequence shown here is derived from an EMBL/GenBank/DDBJ whole genome shotgun (WGS) entry which is preliminary data.</text>
</comment>
<dbReference type="Gene3D" id="3.40.50.720">
    <property type="entry name" value="NAD(P)-binding Rossmann-like Domain"/>
    <property type="match status" value="1"/>
</dbReference>
<dbReference type="PANTHER" id="PTHR44196">
    <property type="entry name" value="DEHYDROGENASE/REDUCTASE SDR FAMILY MEMBER 7B"/>
    <property type="match status" value="1"/>
</dbReference>
<protein>
    <submittedName>
        <fullName evidence="5">SDR family oxidoreductase</fullName>
    </submittedName>
</protein>
<evidence type="ECO:0000256" key="3">
    <source>
        <dbReference type="RuleBase" id="RU000363"/>
    </source>
</evidence>
<evidence type="ECO:0000256" key="2">
    <source>
        <dbReference type="ARBA" id="ARBA00023002"/>
    </source>
</evidence>